<dbReference type="OrthoDB" id="848707at2759"/>
<proteinExistence type="predicted"/>
<dbReference type="AlphaFoldDB" id="A0A2Z7AYD3"/>
<gene>
    <name evidence="2" type="ORF">F511_19100</name>
</gene>
<sequence length="282" mass="30803">MESSLIQNTIQVKFDSVLSISDEGMVVVSAVSGKFFEIEEDRFVGMFNLPTEGLTSMEEVPKDLIFDAKSAFSAGGEQVKTSCKKREMKKEFRLMNDILAKTVTIKVGSFDAVTHERFILTTAIHLGLKINWSKLLFNILKDMGTPAMNQAKGFAPQICALLKGAPDLTLGECKTFPPLKILTVKTVGTYVAKHKTITAEEYELVEKVTKKAAAKRRPAPAVVEPAAKKKRTTVGRSSPTEKNLVLRIEHAEPIGSLGLNGAGEHDVDDITPTDGLLCEHGQ</sequence>
<dbReference type="Proteomes" id="UP000250235">
    <property type="component" value="Unassembled WGS sequence"/>
</dbReference>
<name>A0A2Z7AYD3_9LAMI</name>
<evidence type="ECO:0000313" key="2">
    <source>
        <dbReference type="EMBL" id="KZV24469.1"/>
    </source>
</evidence>
<keyword evidence="3" id="KW-1185">Reference proteome</keyword>
<protein>
    <submittedName>
        <fullName evidence="2">Uncharacterized protein</fullName>
    </submittedName>
</protein>
<feature type="region of interest" description="Disordered" evidence="1">
    <location>
        <begin position="219"/>
        <end position="244"/>
    </location>
</feature>
<evidence type="ECO:0000313" key="3">
    <source>
        <dbReference type="Proteomes" id="UP000250235"/>
    </source>
</evidence>
<evidence type="ECO:0000256" key="1">
    <source>
        <dbReference type="SAM" id="MobiDB-lite"/>
    </source>
</evidence>
<accession>A0A2Z7AYD3</accession>
<dbReference type="EMBL" id="KV012806">
    <property type="protein sequence ID" value="KZV24469.1"/>
    <property type="molecule type" value="Genomic_DNA"/>
</dbReference>
<feature type="region of interest" description="Disordered" evidence="1">
    <location>
        <begin position="257"/>
        <end position="282"/>
    </location>
</feature>
<reference evidence="2 3" key="1">
    <citation type="journal article" date="2015" name="Proc. Natl. Acad. Sci. U.S.A.">
        <title>The resurrection genome of Boea hygrometrica: A blueprint for survival of dehydration.</title>
        <authorList>
            <person name="Xiao L."/>
            <person name="Yang G."/>
            <person name="Zhang L."/>
            <person name="Yang X."/>
            <person name="Zhao S."/>
            <person name="Ji Z."/>
            <person name="Zhou Q."/>
            <person name="Hu M."/>
            <person name="Wang Y."/>
            <person name="Chen M."/>
            <person name="Xu Y."/>
            <person name="Jin H."/>
            <person name="Xiao X."/>
            <person name="Hu G."/>
            <person name="Bao F."/>
            <person name="Hu Y."/>
            <person name="Wan P."/>
            <person name="Li L."/>
            <person name="Deng X."/>
            <person name="Kuang T."/>
            <person name="Xiang C."/>
            <person name="Zhu J.K."/>
            <person name="Oliver M.J."/>
            <person name="He Y."/>
        </authorList>
    </citation>
    <scope>NUCLEOTIDE SEQUENCE [LARGE SCALE GENOMIC DNA]</scope>
    <source>
        <strain evidence="3">cv. XS01</strain>
    </source>
</reference>
<organism evidence="2 3">
    <name type="scientific">Dorcoceras hygrometricum</name>
    <dbReference type="NCBI Taxonomy" id="472368"/>
    <lineage>
        <taxon>Eukaryota</taxon>
        <taxon>Viridiplantae</taxon>
        <taxon>Streptophyta</taxon>
        <taxon>Embryophyta</taxon>
        <taxon>Tracheophyta</taxon>
        <taxon>Spermatophyta</taxon>
        <taxon>Magnoliopsida</taxon>
        <taxon>eudicotyledons</taxon>
        <taxon>Gunneridae</taxon>
        <taxon>Pentapetalae</taxon>
        <taxon>asterids</taxon>
        <taxon>lamiids</taxon>
        <taxon>Lamiales</taxon>
        <taxon>Gesneriaceae</taxon>
        <taxon>Didymocarpoideae</taxon>
        <taxon>Trichosporeae</taxon>
        <taxon>Loxocarpinae</taxon>
        <taxon>Dorcoceras</taxon>
    </lineage>
</organism>